<comment type="similarity">
    <text evidence="1">Belongs to the LysR transcriptional regulatory family.</text>
</comment>
<keyword evidence="7" id="KW-1185">Reference proteome</keyword>
<keyword evidence="3" id="KW-0238">DNA-binding</keyword>
<dbReference type="InterPro" id="IPR036388">
    <property type="entry name" value="WH-like_DNA-bd_sf"/>
</dbReference>
<dbReference type="Pfam" id="PF00126">
    <property type="entry name" value="HTH_1"/>
    <property type="match status" value="1"/>
</dbReference>
<dbReference type="EMBL" id="FWFX01000004">
    <property type="protein sequence ID" value="SLN36767.1"/>
    <property type="molecule type" value="Genomic_DNA"/>
</dbReference>
<keyword evidence="4" id="KW-0804">Transcription</keyword>
<evidence type="ECO:0000259" key="5">
    <source>
        <dbReference type="PROSITE" id="PS50931"/>
    </source>
</evidence>
<dbReference type="GO" id="GO:0003700">
    <property type="term" value="F:DNA-binding transcription factor activity"/>
    <property type="evidence" value="ECO:0007669"/>
    <property type="project" value="InterPro"/>
</dbReference>
<dbReference type="PANTHER" id="PTHR30579">
    <property type="entry name" value="TRANSCRIPTIONAL REGULATOR"/>
    <property type="match status" value="1"/>
</dbReference>
<sequence length="283" mass="30798">MEHLDSDLLRTFIAVADTGSVTDGAALIYRSQSATSLQIKRLEDVVERPLFERHGRGVVLTEAGKFLLPIARDVTARLDGALRDLSDNPLKGKLRVGIPEDHGRVKLAQIIADFSRSHSKVELDVTCALSPEFPESLDKGRLDIAVYEVSDASEHEEILYEDPTHWVASPYRDFAALDVLPIAVFDQACWWRDVALASVQASGRSYRVVYSSQSVSGIIAAIEAGIAIGLLGQTSIDNTLKRVGSEFGLAPTPASKLVLGCRNVAHEDASEAMKDAIRSAFRV</sequence>
<dbReference type="InterPro" id="IPR050176">
    <property type="entry name" value="LTTR"/>
</dbReference>
<evidence type="ECO:0000256" key="2">
    <source>
        <dbReference type="ARBA" id="ARBA00023015"/>
    </source>
</evidence>
<evidence type="ECO:0000313" key="6">
    <source>
        <dbReference type="EMBL" id="SLN36767.1"/>
    </source>
</evidence>
<evidence type="ECO:0000313" key="7">
    <source>
        <dbReference type="Proteomes" id="UP000193061"/>
    </source>
</evidence>
<dbReference type="PANTHER" id="PTHR30579:SF7">
    <property type="entry name" value="HTH-TYPE TRANSCRIPTIONAL REGULATOR LRHA-RELATED"/>
    <property type="match status" value="1"/>
</dbReference>
<dbReference type="Gene3D" id="3.40.190.10">
    <property type="entry name" value="Periplasmic binding protein-like II"/>
    <property type="match status" value="2"/>
</dbReference>
<feature type="domain" description="HTH lysR-type" evidence="5">
    <location>
        <begin position="4"/>
        <end position="61"/>
    </location>
</feature>
<dbReference type="InterPro" id="IPR000847">
    <property type="entry name" value="LysR_HTH_N"/>
</dbReference>
<name>A0A1X6Z0G7_9RHOB</name>
<dbReference type="InterPro" id="IPR005119">
    <property type="entry name" value="LysR_subst-bd"/>
</dbReference>
<dbReference type="SUPFAM" id="SSF46785">
    <property type="entry name" value="Winged helix' DNA-binding domain"/>
    <property type="match status" value="1"/>
</dbReference>
<evidence type="ECO:0000256" key="3">
    <source>
        <dbReference type="ARBA" id="ARBA00023125"/>
    </source>
</evidence>
<dbReference type="RefSeq" id="WP_085805281.1">
    <property type="nucleotide sequence ID" value="NZ_FWFX01000004.1"/>
</dbReference>
<reference evidence="6 7" key="1">
    <citation type="submission" date="2017-03" db="EMBL/GenBank/DDBJ databases">
        <authorList>
            <person name="Afonso C.L."/>
            <person name="Miller P.J."/>
            <person name="Scott M.A."/>
            <person name="Spackman E."/>
            <person name="Goraichik I."/>
            <person name="Dimitrov K.M."/>
            <person name="Suarez D.L."/>
            <person name="Swayne D.E."/>
        </authorList>
    </citation>
    <scope>NUCLEOTIDE SEQUENCE [LARGE SCALE GENOMIC DNA]</scope>
    <source>
        <strain evidence="6 7">CECT 7450</strain>
    </source>
</reference>
<accession>A0A1X6Z0G7</accession>
<dbReference type="AlphaFoldDB" id="A0A1X6Z0G7"/>
<dbReference type="Proteomes" id="UP000193061">
    <property type="component" value="Unassembled WGS sequence"/>
</dbReference>
<dbReference type="SUPFAM" id="SSF53850">
    <property type="entry name" value="Periplasmic binding protein-like II"/>
    <property type="match status" value="1"/>
</dbReference>
<evidence type="ECO:0000256" key="4">
    <source>
        <dbReference type="ARBA" id="ARBA00023163"/>
    </source>
</evidence>
<proteinExistence type="inferred from homology"/>
<dbReference type="Pfam" id="PF03466">
    <property type="entry name" value="LysR_substrate"/>
    <property type="match status" value="1"/>
</dbReference>
<evidence type="ECO:0000256" key="1">
    <source>
        <dbReference type="ARBA" id="ARBA00009437"/>
    </source>
</evidence>
<dbReference type="InterPro" id="IPR036390">
    <property type="entry name" value="WH_DNA-bd_sf"/>
</dbReference>
<dbReference type="PROSITE" id="PS50931">
    <property type="entry name" value="HTH_LYSR"/>
    <property type="match status" value="1"/>
</dbReference>
<gene>
    <name evidence="6" type="primary">yofA_2</name>
    <name evidence="6" type="ORF">ROA7450_01748</name>
</gene>
<keyword evidence="2" id="KW-0805">Transcription regulation</keyword>
<protein>
    <submittedName>
        <fullName evidence="6">HTH-type transcriptional regulator YofA</fullName>
    </submittedName>
</protein>
<dbReference type="OrthoDB" id="9803735at2"/>
<organism evidence="6 7">
    <name type="scientific">Roseovarius albus</name>
    <dbReference type="NCBI Taxonomy" id="1247867"/>
    <lineage>
        <taxon>Bacteria</taxon>
        <taxon>Pseudomonadati</taxon>
        <taxon>Pseudomonadota</taxon>
        <taxon>Alphaproteobacteria</taxon>
        <taxon>Rhodobacterales</taxon>
        <taxon>Roseobacteraceae</taxon>
        <taxon>Roseovarius</taxon>
    </lineage>
</organism>
<dbReference type="Gene3D" id="1.10.10.10">
    <property type="entry name" value="Winged helix-like DNA-binding domain superfamily/Winged helix DNA-binding domain"/>
    <property type="match status" value="1"/>
</dbReference>
<dbReference type="GO" id="GO:0003677">
    <property type="term" value="F:DNA binding"/>
    <property type="evidence" value="ECO:0007669"/>
    <property type="project" value="UniProtKB-KW"/>
</dbReference>